<dbReference type="Proteomes" id="UP000053558">
    <property type="component" value="Unassembled WGS sequence"/>
</dbReference>
<accession>A0A5M3MLA0</accession>
<feature type="transmembrane region" description="Helical" evidence="1">
    <location>
        <begin position="100"/>
        <end position="124"/>
    </location>
</feature>
<organism evidence="2 3">
    <name type="scientific">Coniophora puteana (strain RWD-64-598)</name>
    <name type="common">Brown rot fungus</name>
    <dbReference type="NCBI Taxonomy" id="741705"/>
    <lineage>
        <taxon>Eukaryota</taxon>
        <taxon>Fungi</taxon>
        <taxon>Dikarya</taxon>
        <taxon>Basidiomycota</taxon>
        <taxon>Agaricomycotina</taxon>
        <taxon>Agaricomycetes</taxon>
        <taxon>Agaricomycetidae</taxon>
        <taxon>Boletales</taxon>
        <taxon>Coniophorineae</taxon>
        <taxon>Coniophoraceae</taxon>
        <taxon>Coniophora</taxon>
    </lineage>
</organism>
<evidence type="ECO:0000313" key="3">
    <source>
        <dbReference type="Proteomes" id="UP000053558"/>
    </source>
</evidence>
<feature type="transmembrane region" description="Helical" evidence="1">
    <location>
        <begin position="136"/>
        <end position="156"/>
    </location>
</feature>
<reference evidence="3" key="1">
    <citation type="journal article" date="2012" name="Science">
        <title>The Paleozoic origin of enzymatic lignin decomposition reconstructed from 31 fungal genomes.</title>
        <authorList>
            <person name="Floudas D."/>
            <person name="Binder M."/>
            <person name="Riley R."/>
            <person name="Barry K."/>
            <person name="Blanchette R.A."/>
            <person name="Henrissat B."/>
            <person name="Martinez A.T."/>
            <person name="Otillar R."/>
            <person name="Spatafora J.W."/>
            <person name="Yadav J.S."/>
            <person name="Aerts A."/>
            <person name="Benoit I."/>
            <person name="Boyd A."/>
            <person name="Carlson A."/>
            <person name="Copeland A."/>
            <person name="Coutinho P.M."/>
            <person name="de Vries R.P."/>
            <person name="Ferreira P."/>
            <person name="Findley K."/>
            <person name="Foster B."/>
            <person name="Gaskell J."/>
            <person name="Glotzer D."/>
            <person name="Gorecki P."/>
            <person name="Heitman J."/>
            <person name="Hesse C."/>
            <person name="Hori C."/>
            <person name="Igarashi K."/>
            <person name="Jurgens J.A."/>
            <person name="Kallen N."/>
            <person name="Kersten P."/>
            <person name="Kohler A."/>
            <person name="Kuees U."/>
            <person name="Kumar T.K.A."/>
            <person name="Kuo A."/>
            <person name="LaButti K."/>
            <person name="Larrondo L.F."/>
            <person name="Lindquist E."/>
            <person name="Ling A."/>
            <person name="Lombard V."/>
            <person name="Lucas S."/>
            <person name="Lundell T."/>
            <person name="Martin R."/>
            <person name="McLaughlin D.J."/>
            <person name="Morgenstern I."/>
            <person name="Morin E."/>
            <person name="Murat C."/>
            <person name="Nagy L.G."/>
            <person name="Nolan M."/>
            <person name="Ohm R.A."/>
            <person name="Patyshakuliyeva A."/>
            <person name="Rokas A."/>
            <person name="Ruiz-Duenas F.J."/>
            <person name="Sabat G."/>
            <person name="Salamov A."/>
            <person name="Samejima M."/>
            <person name="Schmutz J."/>
            <person name="Slot J.C."/>
            <person name="St John F."/>
            <person name="Stenlid J."/>
            <person name="Sun H."/>
            <person name="Sun S."/>
            <person name="Syed K."/>
            <person name="Tsang A."/>
            <person name="Wiebenga A."/>
            <person name="Young D."/>
            <person name="Pisabarro A."/>
            <person name="Eastwood D.C."/>
            <person name="Martin F."/>
            <person name="Cullen D."/>
            <person name="Grigoriev I.V."/>
            <person name="Hibbett D.S."/>
        </authorList>
    </citation>
    <scope>NUCLEOTIDE SEQUENCE [LARGE SCALE GENOMIC DNA]</scope>
    <source>
        <strain evidence="3">RWD-64-598 SS2</strain>
    </source>
</reference>
<dbReference type="EMBL" id="JH711580">
    <property type="protein sequence ID" value="EIW80009.1"/>
    <property type="molecule type" value="Genomic_DNA"/>
</dbReference>
<keyword evidence="1" id="KW-1133">Transmembrane helix</keyword>
<dbReference type="OMA" id="YRTWLVW"/>
<evidence type="ECO:0000256" key="1">
    <source>
        <dbReference type="SAM" id="Phobius"/>
    </source>
</evidence>
<dbReference type="OrthoDB" id="3186354at2759"/>
<gene>
    <name evidence="2" type="ORF">CONPUDRAFT_58547</name>
</gene>
<feature type="transmembrane region" description="Helical" evidence="1">
    <location>
        <begin position="176"/>
        <end position="209"/>
    </location>
</feature>
<name>A0A5M3MLA0_CONPW</name>
<feature type="transmembrane region" description="Helical" evidence="1">
    <location>
        <begin position="20"/>
        <end position="38"/>
    </location>
</feature>
<proteinExistence type="predicted"/>
<feature type="transmembrane region" description="Helical" evidence="1">
    <location>
        <begin position="221"/>
        <end position="244"/>
    </location>
</feature>
<dbReference type="GeneID" id="19207955"/>
<evidence type="ECO:0000313" key="2">
    <source>
        <dbReference type="EMBL" id="EIW80009.1"/>
    </source>
</evidence>
<dbReference type="KEGG" id="cput:CONPUDRAFT_58547"/>
<keyword evidence="1" id="KW-0472">Membrane</keyword>
<sequence>MTTSQVTVESATLAGTCLESFVYGIFFALFFPSIYVLVKREQDNRSRTHSKRSATYPLIITSVLLFVFITAHWICTFIRLFQAYITEDASKAPSFLADLLVPAVIIINGMLIASMITADSMVIYRLWIVWNKNRTVMVFPCCTLVGLCVSGAGYLYQIAQKDSSYNIYSPVVDRWINSTCIFTLVWPTVAILVESAMIYTSWVIVYFGVYQAGSNVETPIVLSMPEIAGIACMLISVRVGLGWANDGLKSQKRNPLPSSHGQQMRDCAVHKTAVVRDVGEYELPWVVKPAS</sequence>
<protein>
    <submittedName>
        <fullName evidence="2">Uncharacterized protein</fullName>
    </submittedName>
</protein>
<feature type="transmembrane region" description="Helical" evidence="1">
    <location>
        <begin position="58"/>
        <end position="80"/>
    </location>
</feature>
<keyword evidence="3" id="KW-1185">Reference proteome</keyword>
<keyword evidence="1" id="KW-0812">Transmembrane</keyword>
<dbReference type="RefSeq" id="XP_007769762.1">
    <property type="nucleotide sequence ID" value="XM_007771572.1"/>
</dbReference>
<dbReference type="AlphaFoldDB" id="A0A5M3MLA0"/>
<comment type="caution">
    <text evidence="2">The sequence shown here is derived from an EMBL/GenBank/DDBJ whole genome shotgun (WGS) entry which is preliminary data.</text>
</comment>